<dbReference type="EMBL" id="VIEB01000240">
    <property type="protein sequence ID" value="TQD99185.1"/>
    <property type="molecule type" value="Genomic_DNA"/>
</dbReference>
<dbReference type="PANTHER" id="PTHR20917">
    <property type="entry name" value="PNAS-RELATED"/>
    <property type="match status" value="1"/>
</dbReference>
<dbReference type="PANTHER" id="PTHR20917:SF0">
    <property type="entry name" value="CALCIUM LOAD-ACTIVATED CALCIUM CHANNEL"/>
    <property type="match status" value="1"/>
</dbReference>
<proteinExistence type="predicted"/>
<evidence type="ECO:0000313" key="2">
    <source>
        <dbReference type="Proteomes" id="UP000315295"/>
    </source>
</evidence>
<dbReference type="AlphaFoldDB" id="A0A540MK88"/>
<dbReference type="STRING" id="106549.A0A540MK88"/>
<dbReference type="GO" id="GO:0005789">
    <property type="term" value="C:endoplasmic reticulum membrane"/>
    <property type="evidence" value="ECO:0007669"/>
    <property type="project" value="InterPro"/>
</dbReference>
<evidence type="ECO:0000313" key="1">
    <source>
        <dbReference type="EMBL" id="TQD99185.1"/>
    </source>
</evidence>
<comment type="caution">
    <text evidence="1">The sequence shown here is derived from an EMBL/GenBank/DDBJ whole genome shotgun (WGS) entry which is preliminary data.</text>
</comment>
<dbReference type="GO" id="GO:0032469">
    <property type="term" value="P:endoplasmic reticulum calcium ion homeostasis"/>
    <property type="evidence" value="ECO:0007669"/>
    <property type="project" value="InterPro"/>
</dbReference>
<dbReference type="InterPro" id="IPR008559">
    <property type="entry name" value="TMCO1"/>
</dbReference>
<dbReference type="GO" id="GO:0005262">
    <property type="term" value="F:calcium channel activity"/>
    <property type="evidence" value="ECO:0007669"/>
    <property type="project" value="InterPro"/>
</dbReference>
<organism evidence="1 2">
    <name type="scientific">Malus baccata</name>
    <name type="common">Siberian crab apple</name>
    <name type="synonym">Pyrus baccata</name>
    <dbReference type="NCBI Taxonomy" id="106549"/>
    <lineage>
        <taxon>Eukaryota</taxon>
        <taxon>Viridiplantae</taxon>
        <taxon>Streptophyta</taxon>
        <taxon>Embryophyta</taxon>
        <taxon>Tracheophyta</taxon>
        <taxon>Spermatophyta</taxon>
        <taxon>Magnoliopsida</taxon>
        <taxon>eudicotyledons</taxon>
        <taxon>Gunneridae</taxon>
        <taxon>Pentapetalae</taxon>
        <taxon>rosids</taxon>
        <taxon>fabids</taxon>
        <taxon>Rosales</taxon>
        <taxon>Rosaceae</taxon>
        <taxon>Amygdaloideae</taxon>
        <taxon>Maleae</taxon>
        <taxon>Malus</taxon>
    </lineage>
</organism>
<dbReference type="Proteomes" id="UP000315295">
    <property type="component" value="Unassembled WGS sequence"/>
</dbReference>
<name>A0A540MK88_MALBA</name>
<reference evidence="1 2" key="1">
    <citation type="journal article" date="2019" name="G3 (Bethesda)">
        <title>Sequencing of a Wild Apple (Malus baccata) Genome Unravels the Differences Between Cultivated and Wild Apple Species Regarding Disease Resistance and Cold Tolerance.</title>
        <authorList>
            <person name="Chen X."/>
        </authorList>
    </citation>
    <scope>NUCLEOTIDE SEQUENCE [LARGE SCALE GENOMIC DNA]</scope>
    <source>
        <strain evidence="2">cv. Shandingzi</strain>
        <tissue evidence="1">Leaves</tissue>
    </source>
</reference>
<protein>
    <submittedName>
        <fullName evidence="1">Uncharacterized protein</fullName>
    </submittedName>
</protein>
<accession>A0A540MK88</accession>
<gene>
    <name evidence="1" type="ORF">C1H46_015195</name>
</gene>
<keyword evidence="2" id="KW-1185">Reference proteome</keyword>
<sequence length="101" mass="11267">MKTDSSSATKITKKSKIKKIDRIESSLKESNRDLSLFKFKSDTVITLVVFGLLNSLFEGKVVAKLNSSPLVFGPICKSYWAFRCREAPVLGLFPIPDPKTN</sequence>